<dbReference type="OrthoDB" id="5212574at2759"/>
<keyword evidence="7 17" id="KW-0554">One-carbon metabolism</keyword>
<keyword evidence="11" id="KW-0999">Mitochondrion inner membrane</keyword>
<dbReference type="EMBL" id="CAKJVB030000003">
    <property type="protein sequence ID" value="CAH1224269.1"/>
    <property type="molecule type" value="Genomic_DNA"/>
</dbReference>
<comment type="caution">
    <text evidence="20">The sequence shown here is derived from an EMBL/GenBank/DDBJ whole genome shotgun (WGS) entry which is preliminary data.</text>
</comment>
<dbReference type="NCBIfam" id="TIGR01499">
    <property type="entry name" value="folC"/>
    <property type="match status" value="1"/>
</dbReference>
<protein>
    <recommendedName>
        <fullName evidence="17">Folylpolyglutamate synthase</fullName>
        <ecNumber evidence="17">6.3.2.17</ecNumber>
    </recommendedName>
    <alternativeName>
        <fullName evidence="17">Folylpoly-gamma-glutamate synthetase</fullName>
    </alternativeName>
    <alternativeName>
        <fullName evidence="17">Tetrahydrofolylpolyglutamate synthase</fullName>
    </alternativeName>
</protein>
<evidence type="ECO:0000256" key="10">
    <source>
        <dbReference type="ARBA" id="ARBA00022741"/>
    </source>
</evidence>
<evidence type="ECO:0000256" key="1">
    <source>
        <dbReference type="ARBA" id="ARBA00004273"/>
    </source>
</evidence>
<dbReference type="Gene3D" id="3.90.190.20">
    <property type="entry name" value="Mur ligase, C-terminal domain"/>
    <property type="match status" value="1"/>
</dbReference>
<keyword evidence="14" id="KW-0496">Mitochondrion</keyword>
<comment type="similarity">
    <text evidence="5 17">Belongs to the folylpolyglutamate synthase family.</text>
</comment>
<comment type="function">
    <text evidence="17">Catalyzes conversion of folates to polyglutamate derivatives allowing concentration of folate compounds in the cell and the intracellular retention of these cofactors, which are important substrates for most of the folate-dependent enzymes that are involved in one-carbon transfer reactions involved in purine, pyrimidine and amino acid synthesis.</text>
</comment>
<dbReference type="Gene3D" id="3.40.1190.10">
    <property type="entry name" value="Mur-like, catalytic domain"/>
    <property type="match status" value="1"/>
</dbReference>
<evidence type="ECO:0000256" key="15">
    <source>
        <dbReference type="ARBA" id="ARBA00023136"/>
    </source>
</evidence>
<dbReference type="GO" id="GO:0005743">
    <property type="term" value="C:mitochondrial inner membrane"/>
    <property type="evidence" value="ECO:0007669"/>
    <property type="project" value="UniProtKB-SubCell"/>
</dbReference>
<dbReference type="AlphaFoldDB" id="A0A9P0DTR1"/>
<keyword evidence="15" id="KW-0472">Membrane</keyword>
<evidence type="ECO:0000256" key="17">
    <source>
        <dbReference type="PIRNR" id="PIRNR038895"/>
    </source>
</evidence>
<gene>
    <name evidence="20" type="ORF">DIABBA_LOCUS58</name>
    <name evidence="21" type="ORF">DIABBA_LOCUS71</name>
</gene>
<evidence type="ECO:0000313" key="21">
    <source>
        <dbReference type="EMBL" id="CAH1224269.1"/>
    </source>
</evidence>
<dbReference type="PROSITE" id="PS01011">
    <property type="entry name" value="FOLYLPOLYGLU_SYNT_1"/>
    <property type="match status" value="1"/>
</dbReference>
<evidence type="ECO:0000256" key="18">
    <source>
        <dbReference type="PIRSR" id="PIRSR038895-1"/>
    </source>
</evidence>
<keyword evidence="10 18" id="KW-0547">Nucleotide-binding</keyword>
<dbReference type="GO" id="GO:0005759">
    <property type="term" value="C:mitochondrial matrix"/>
    <property type="evidence" value="ECO:0007669"/>
    <property type="project" value="UniProtKB-SubCell"/>
</dbReference>
<dbReference type="PANTHER" id="PTHR11136:SF5">
    <property type="entry name" value="FOLYLPOLYGLUTAMATE SYNTHASE, MITOCHONDRIAL"/>
    <property type="match status" value="1"/>
</dbReference>
<name>A0A9P0DTR1_DIABA</name>
<evidence type="ECO:0000256" key="8">
    <source>
        <dbReference type="ARBA" id="ARBA00022598"/>
    </source>
</evidence>
<keyword evidence="9 19" id="KW-0479">Metal-binding</keyword>
<feature type="binding site" evidence="18">
    <location>
        <position position="348"/>
    </location>
    <ligand>
        <name>ATP</name>
        <dbReference type="ChEBI" id="CHEBI:30616"/>
    </ligand>
</feature>
<evidence type="ECO:0000256" key="13">
    <source>
        <dbReference type="ARBA" id="ARBA00022842"/>
    </source>
</evidence>
<keyword evidence="22" id="KW-1185">Reference proteome</keyword>
<feature type="binding site" evidence="19">
    <location>
        <position position="125"/>
    </location>
    <ligand>
        <name>Mg(2+)</name>
        <dbReference type="ChEBI" id="CHEBI:18420"/>
        <label>1</label>
    </ligand>
</feature>
<evidence type="ECO:0000256" key="6">
    <source>
        <dbReference type="ARBA" id="ARBA00022490"/>
    </source>
</evidence>
<dbReference type="GO" id="GO:0005524">
    <property type="term" value="F:ATP binding"/>
    <property type="evidence" value="ECO:0007669"/>
    <property type="project" value="UniProtKB-KW"/>
</dbReference>
<keyword evidence="8 17" id="KW-0436">Ligase</keyword>
<reference evidence="20" key="1">
    <citation type="submission" date="2022-01" db="EMBL/GenBank/DDBJ databases">
        <authorList>
            <person name="King R."/>
        </authorList>
    </citation>
    <scope>NUCLEOTIDE SEQUENCE</scope>
</reference>
<dbReference type="InterPro" id="IPR036615">
    <property type="entry name" value="Mur_ligase_C_dom_sf"/>
</dbReference>
<dbReference type="EC" id="6.3.2.17" evidence="17"/>
<evidence type="ECO:0000256" key="2">
    <source>
        <dbReference type="ARBA" id="ARBA00004305"/>
    </source>
</evidence>
<organism evidence="20 22">
    <name type="scientific">Diabrotica balteata</name>
    <name type="common">Banded cucumber beetle</name>
    <dbReference type="NCBI Taxonomy" id="107213"/>
    <lineage>
        <taxon>Eukaryota</taxon>
        <taxon>Metazoa</taxon>
        <taxon>Ecdysozoa</taxon>
        <taxon>Arthropoda</taxon>
        <taxon>Hexapoda</taxon>
        <taxon>Insecta</taxon>
        <taxon>Pterygota</taxon>
        <taxon>Neoptera</taxon>
        <taxon>Endopterygota</taxon>
        <taxon>Coleoptera</taxon>
        <taxon>Polyphaga</taxon>
        <taxon>Cucujiformia</taxon>
        <taxon>Chrysomeloidea</taxon>
        <taxon>Chrysomelidae</taxon>
        <taxon>Galerucinae</taxon>
        <taxon>Diabroticina</taxon>
        <taxon>Diabroticites</taxon>
        <taxon>Diabrotica</taxon>
    </lineage>
</organism>
<comment type="pathway">
    <text evidence="4 17">Cofactor biosynthesis; tetrahydrofolylpolyglutamate biosynthesis.</text>
</comment>
<evidence type="ECO:0000256" key="4">
    <source>
        <dbReference type="ARBA" id="ARBA00005150"/>
    </source>
</evidence>
<dbReference type="PIRSF" id="PIRSF038895">
    <property type="entry name" value="FPGS"/>
    <property type="match status" value="1"/>
</dbReference>
<evidence type="ECO:0000256" key="11">
    <source>
        <dbReference type="ARBA" id="ARBA00022792"/>
    </source>
</evidence>
<keyword evidence="12 18" id="KW-0067">ATP-binding</keyword>
<evidence type="ECO:0000313" key="22">
    <source>
        <dbReference type="Proteomes" id="UP001153709"/>
    </source>
</evidence>
<dbReference type="InterPro" id="IPR023600">
    <property type="entry name" value="Folylpolyglutamate_synth_euk"/>
</dbReference>
<evidence type="ECO:0000256" key="19">
    <source>
        <dbReference type="PIRSR" id="PIRSR038895-2"/>
    </source>
</evidence>
<dbReference type="EMBL" id="CAKJVB030000002">
    <property type="protein sequence ID" value="CAH1223932.1"/>
    <property type="molecule type" value="Genomic_DNA"/>
</dbReference>
<feature type="binding site" evidence="19">
    <location>
        <position position="222"/>
    </location>
    <ligand>
        <name>Mg(2+)</name>
        <dbReference type="ChEBI" id="CHEBI:18420"/>
        <label>1</label>
    </ligand>
</feature>
<evidence type="ECO:0000256" key="5">
    <source>
        <dbReference type="ARBA" id="ARBA00008276"/>
    </source>
</evidence>
<evidence type="ECO:0000256" key="3">
    <source>
        <dbReference type="ARBA" id="ARBA00004496"/>
    </source>
</evidence>
<dbReference type="SUPFAM" id="SSF53623">
    <property type="entry name" value="MurD-like peptide ligases, catalytic domain"/>
    <property type="match status" value="1"/>
</dbReference>
<feature type="binding site" evidence="18">
    <location>
        <position position="334"/>
    </location>
    <ligand>
        <name>ATP</name>
        <dbReference type="ChEBI" id="CHEBI:30616"/>
    </ligand>
</feature>
<evidence type="ECO:0000256" key="9">
    <source>
        <dbReference type="ARBA" id="ARBA00022723"/>
    </source>
</evidence>
<sequence length="499" mass="56244">MYKTMKFPCIKIINSIKKALSRHYHHTANQLERSMTNMRSYQEALQALNELQTNADYIKNVANQPRNASNIPEVIKFLGRTGLSVTDLDRLSVIHVTGTNGKGSTCAYTEKILRSHGCTTGFFSSPHLLDVRERIRINGKPISKTVFKNYFWKLYNLLNKQKDSPADMPLYFRFMTILAFHIFLDHKVDVAILEVGIGGEYDCTNVVRKTSVVGITPLDYDHMALLGNTLESIAWNKAGIMKAGCSAFTVKQPSNALKVFEERSVEKNCSLTVVESDYYSGTNSNIPLHVRQTNASLALALSEAFINKDTNNNFKKFDLDLAKRSIEETYWPGRYEIRNFQKNTFYLDGAHTLDSCCVCRDWFIAHVKNSKRKRCLIFNVTRARASEVFFKELTKCNFDVVIFIPNVGSSNDKPDTADFVCPAEKQLLQCEANKEQWLNMEETSNKKVEKAAVFPSFAQAVEFLNASGTYDCLVTGSIHLIGAAMSVLDPTLSGALEDD</sequence>
<evidence type="ECO:0000256" key="7">
    <source>
        <dbReference type="ARBA" id="ARBA00022563"/>
    </source>
</evidence>
<dbReference type="InterPro" id="IPR018109">
    <property type="entry name" value="Folylpolyglutamate_synth_CS"/>
</dbReference>
<comment type="subcellular location">
    <subcellularLocation>
        <location evidence="3">Cytoplasm</location>
    </subcellularLocation>
    <subcellularLocation>
        <location evidence="1">Mitochondrion inner membrane</location>
    </subcellularLocation>
    <subcellularLocation>
        <location evidence="2">Mitochondrion matrix</location>
    </subcellularLocation>
</comment>
<dbReference type="InterPro" id="IPR001645">
    <property type="entry name" value="Folylpolyglutamate_synth"/>
</dbReference>
<accession>A0A9P0DTR1</accession>
<keyword evidence="6" id="KW-0963">Cytoplasm</keyword>
<comment type="cofactor">
    <cofactor evidence="17">
        <name>a monovalent cation</name>
        <dbReference type="ChEBI" id="CHEBI:60242"/>
    </cofactor>
    <text evidence="17">A monovalent cation.</text>
</comment>
<dbReference type="GO" id="GO:0046872">
    <property type="term" value="F:metal ion binding"/>
    <property type="evidence" value="ECO:0007669"/>
    <property type="project" value="UniProtKB-KW"/>
</dbReference>
<dbReference type="SUPFAM" id="SSF53244">
    <property type="entry name" value="MurD-like peptide ligases, peptide-binding domain"/>
    <property type="match status" value="1"/>
</dbReference>
<evidence type="ECO:0000313" key="20">
    <source>
        <dbReference type="EMBL" id="CAH1223932.1"/>
    </source>
</evidence>
<comment type="catalytic activity">
    <reaction evidence="16 17">
        <text>(6S)-5,6,7,8-tetrahydrofolyl-(gamma-L-Glu)(n) + L-glutamate + ATP = (6S)-5,6,7,8-tetrahydrofolyl-(gamma-L-Glu)(n+1) + ADP + phosphate + H(+)</text>
        <dbReference type="Rhea" id="RHEA:10580"/>
        <dbReference type="Rhea" id="RHEA-COMP:14738"/>
        <dbReference type="Rhea" id="RHEA-COMP:14740"/>
        <dbReference type="ChEBI" id="CHEBI:15378"/>
        <dbReference type="ChEBI" id="CHEBI:29985"/>
        <dbReference type="ChEBI" id="CHEBI:30616"/>
        <dbReference type="ChEBI" id="CHEBI:43474"/>
        <dbReference type="ChEBI" id="CHEBI:141005"/>
        <dbReference type="ChEBI" id="CHEBI:456216"/>
        <dbReference type="EC" id="6.3.2.17"/>
    </reaction>
</comment>
<dbReference type="GO" id="GO:0005829">
    <property type="term" value="C:cytosol"/>
    <property type="evidence" value="ECO:0007669"/>
    <property type="project" value="TreeGrafter"/>
</dbReference>
<keyword evidence="13 19" id="KW-0460">Magnesium</keyword>
<dbReference type="PROSITE" id="PS01012">
    <property type="entry name" value="FOLYLPOLYGLU_SYNT_2"/>
    <property type="match status" value="1"/>
</dbReference>
<proteinExistence type="inferred from homology"/>
<dbReference type="GO" id="GO:0006730">
    <property type="term" value="P:one-carbon metabolic process"/>
    <property type="evidence" value="ECO:0007669"/>
    <property type="project" value="UniProtKB-KW"/>
</dbReference>
<dbReference type="Proteomes" id="UP001153709">
    <property type="component" value="Unassembled WGS sequence"/>
</dbReference>
<dbReference type="GO" id="GO:0004326">
    <property type="term" value="F:tetrahydrofolylpolyglutamate synthase activity"/>
    <property type="evidence" value="ECO:0007669"/>
    <property type="project" value="UniProtKB-EC"/>
</dbReference>
<dbReference type="InterPro" id="IPR036565">
    <property type="entry name" value="Mur-like_cat_sf"/>
</dbReference>
<evidence type="ECO:0000256" key="16">
    <source>
        <dbReference type="ARBA" id="ARBA00047493"/>
    </source>
</evidence>
<dbReference type="PANTHER" id="PTHR11136">
    <property type="entry name" value="FOLYLPOLYGLUTAMATE SYNTHASE-RELATED"/>
    <property type="match status" value="1"/>
</dbReference>
<evidence type="ECO:0000256" key="14">
    <source>
        <dbReference type="ARBA" id="ARBA00023128"/>
    </source>
</evidence>
<feature type="binding site" evidence="19">
    <location>
        <position position="194"/>
    </location>
    <ligand>
        <name>Mg(2+)</name>
        <dbReference type="ChEBI" id="CHEBI:18420"/>
        <label>1</label>
    </ligand>
</feature>
<evidence type="ECO:0000256" key="12">
    <source>
        <dbReference type="ARBA" id="ARBA00022840"/>
    </source>
</evidence>